<dbReference type="KEGG" id="sapo:SAPIO_CDS3238"/>
<reference evidence="6 7" key="1">
    <citation type="journal article" date="2014" name="Genome Announc.">
        <title>Draft genome sequence of the pathogenic fungus Scedosporium apiospermum.</title>
        <authorList>
            <person name="Vandeputte P."/>
            <person name="Ghamrawi S."/>
            <person name="Rechenmann M."/>
            <person name="Iltis A."/>
            <person name="Giraud S."/>
            <person name="Fleury M."/>
            <person name="Thornton C."/>
            <person name="Delhaes L."/>
            <person name="Meyer W."/>
            <person name="Papon N."/>
            <person name="Bouchara J.P."/>
        </authorList>
    </citation>
    <scope>NUCLEOTIDE SEQUENCE [LARGE SCALE GENOMIC DNA]</scope>
    <source>
        <strain evidence="6 7">IHEM 14462</strain>
    </source>
</reference>
<dbReference type="InterPro" id="IPR011043">
    <property type="entry name" value="Gal_Oxase/kelch_b-propeller"/>
</dbReference>
<dbReference type="InterPro" id="IPR011041">
    <property type="entry name" value="Quinoprot_gluc/sorb_DH_b-prop"/>
</dbReference>
<gene>
    <name evidence="6" type="ORF">SAPIO_CDS3238</name>
</gene>
<feature type="region of interest" description="Disordered" evidence="1">
    <location>
        <begin position="1"/>
        <end position="21"/>
    </location>
</feature>
<dbReference type="InterPro" id="IPR024982">
    <property type="entry name" value="Rax2-like_C"/>
</dbReference>
<evidence type="ECO:0000259" key="5">
    <source>
        <dbReference type="Pfam" id="PF20843"/>
    </source>
</evidence>
<evidence type="ECO:0000313" key="7">
    <source>
        <dbReference type="Proteomes" id="UP000028545"/>
    </source>
</evidence>
<feature type="domain" description="Rax2-like C-terminal" evidence="3">
    <location>
        <begin position="913"/>
        <end position="1159"/>
    </location>
</feature>
<dbReference type="OMA" id="NMYTPGC"/>
<dbReference type="SUPFAM" id="SSF50952">
    <property type="entry name" value="Soluble quinoprotein glucose dehydrogenase"/>
    <property type="match status" value="1"/>
</dbReference>
<dbReference type="PANTHER" id="PTHR31778:SF2">
    <property type="entry name" value="BUD SITE SELECTION PROTEIN RAX2"/>
    <property type="match status" value="1"/>
</dbReference>
<comment type="caution">
    <text evidence="6">The sequence shown here is derived from an EMBL/GenBank/DDBJ whole genome shotgun (WGS) entry which is preliminary data.</text>
</comment>
<dbReference type="HOGENOM" id="CLU_005863_0_0_1"/>
<keyword evidence="2" id="KW-0812">Transmembrane</keyword>
<sequence length="1239" mass="130354">MTSSPRRPSRRARRHDSSPSLSQTLLTLTALAPSLSHAIDLNPVPQSNIDFSRLGRIGVAGDFTGISLYEFEGQSENTFSKNGSESLLTQLPNSAFASLVSTDASIRTMCSFTRSNGDSAGVIIGGNFTSLNGQKSQAIARYNPDTGEVTPLDGLEGQVNALLCDQDTDRVYIGGNFKADDSTNAIAWNEDQGWISLPFTGFNGPVSSITKASNGHIVFGGSFTGIGNATTPSTPDEQVINISEARVSAGLSTTSAGFSDPRNIICKTGGADGPGNTWLLADNSLGFWQADFDFGFRPTKLRLWNTRQDGRGTKTWRFTVIPDNGILNFTYIDPATGQNSTCTNQCPLSNDPDVPFQDFHFVNSVGMNSFRIDISEFYGSGAGFNGIQLFGDDIYSYAINRFNEPACAGLGTASSATATGPWEESPSAQSSSKYLTARLSAPITENSASIVFFPDIKESGNYSVNMYTPGCIGDGTCPSRGQVNITGIMSSNNRISFSTSLYQTNNFDKYDQIYFGFVDATSSSFRPSVTITPLAGQDLDEMVFVAQRVGFSLINSTGGLNGLFDYDPASTSVQLSDVQTSAVNRLGSGFSGGSVVTSLVTSGDVLYVGGDLSSQDAKNVVSINTADNRVATLEGGLDGKINSMLLVDKKLYVGGRFSNAAKNVRDLGNAAAFDTESNSWTALGAGVNGEIQHVVAMQLNFTANKPETVVAFTGDFTECVAFSANPATQVSGLAIWVPSQNNWLQNLDQSVPAYGGALTASILNLPGGGSLYAGSVSSSQVSASGAATLTDGKLNRFPVKIVSESDSTASSPRVRRRALVPDEGVSGVTTGAFYESGGRNVTVLGGRFSATASDGSTIKNLVLIDGADNNKISGLGSAINDNSTFTCVAIGGDVLYAGGSVTGTVENGKVHGLVAYNLAARSFPAQPPAVGGDNATVSSIAIQPKTGLVFVGGSFTQAGSLPCSGVCVFNAEQTQWQQPGVNLQGIVDSLIWISDTTLVASGSLTVNDTVSTSLAIYNSQTQAWDRYPGADTLPGPVEVMTMGSSDGSQLWVMGHANDNSIFVIKYDGSKWFTAPQGLLSGSVVKSMQVFSLTERHDATDILPNRQSLVLTGSLVLQDFGTASAVVFDGQSYRPYALTTNSGNVAGSITKIFSQNQDFFTAGGGNMPLVFVVLIGLAISLGLMLIIVLAGVLLDRLQKKREGYIPAPTSMIDRSSGIRRIPPDQLFESLGRERAGVPQV</sequence>
<feature type="domain" description="Rax2-like third" evidence="5">
    <location>
        <begin position="395"/>
        <end position="554"/>
    </location>
</feature>
<dbReference type="SUPFAM" id="SSF50965">
    <property type="entry name" value="Galactose oxidase, central domain"/>
    <property type="match status" value="2"/>
</dbReference>
<dbReference type="Pfam" id="PF12768">
    <property type="entry name" value="Rax2"/>
    <property type="match status" value="1"/>
</dbReference>
<name>A0A084GAC1_PSEDA</name>
<dbReference type="PANTHER" id="PTHR31778">
    <property type="entry name" value="BUD SITE SELECTION PROTEIN RAX2"/>
    <property type="match status" value="1"/>
</dbReference>
<keyword evidence="2" id="KW-1133">Transmembrane helix</keyword>
<feature type="transmembrane region" description="Helical" evidence="2">
    <location>
        <begin position="1168"/>
        <end position="1193"/>
    </location>
</feature>
<dbReference type="EMBL" id="JOWA01000088">
    <property type="protein sequence ID" value="KEZ44283.1"/>
    <property type="molecule type" value="Genomic_DNA"/>
</dbReference>
<protein>
    <submittedName>
        <fullName evidence="6">Cellular morphogenesis protein</fullName>
    </submittedName>
</protein>
<proteinExistence type="predicted"/>
<dbReference type="InterPro" id="IPR015915">
    <property type="entry name" value="Kelch-typ_b-propeller"/>
</dbReference>
<keyword evidence="7" id="KW-1185">Reference proteome</keyword>
<dbReference type="OrthoDB" id="2503993at2759"/>
<evidence type="ECO:0000259" key="3">
    <source>
        <dbReference type="Pfam" id="PF12768"/>
    </source>
</evidence>
<dbReference type="Pfam" id="PF20843">
    <property type="entry name" value="Rax2_3"/>
    <property type="match status" value="1"/>
</dbReference>
<evidence type="ECO:0000313" key="6">
    <source>
        <dbReference type="EMBL" id="KEZ44283.1"/>
    </source>
</evidence>
<dbReference type="AlphaFoldDB" id="A0A084GAC1"/>
<dbReference type="InterPro" id="IPR048266">
    <property type="entry name" value="Rax2-like_second"/>
</dbReference>
<dbReference type="InterPro" id="IPR048265">
    <property type="entry name" value="Rax2-like_third"/>
</dbReference>
<feature type="domain" description="Rax2-like second" evidence="4">
    <location>
        <begin position="235"/>
        <end position="384"/>
    </location>
</feature>
<accession>A0A084GAC1</accession>
<evidence type="ECO:0000256" key="2">
    <source>
        <dbReference type="SAM" id="Phobius"/>
    </source>
</evidence>
<evidence type="ECO:0000256" key="1">
    <source>
        <dbReference type="SAM" id="MobiDB-lite"/>
    </source>
</evidence>
<dbReference type="VEuPathDB" id="FungiDB:SAPIO_CDS3238"/>
<evidence type="ECO:0000259" key="4">
    <source>
        <dbReference type="Pfam" id="PF20842"/>
    </source>
</evidence>
<keyword evidence="2" id="KW-0472">Membrane</keyword>
<dbReference type="GO" id="GO:1902929">
    <property type="term" value="C:plasma membrane of growing cell tip"/>
    <property type="evidence" value="ECO:0007669"/>
    <property type="project" value="TreeGrafter"/>
</dbReference>
<dbReference type="Pfam" id="PF20842">
    <property type="entry name" value="Rax2_2"/>
    <property type="match status" value="1"/>
</dbReference>
<dbReference type="RefSeq" id="XP_016644082.1">
    <property type="nucleotide sequence ID" value="XM_016786076.1"/>
</dbReference>
<organism evidence="6 7">
    <name type="scientific">Pseudallescheria apiosperma</name>
    <name type="common">Scedosporium apiospermum</name>
    <dbReference type="NCBI Taxonomy" id="563466"/>
    <lineage>
        <taxon>Eukaryota</taxon>
        <taxon>Fungi</taxon>
        <taxon>Dikarya</taxon>
        <taxon>Ascomycota</taxon>
        <taxon>Pezizomycotina</taxon>
        <taxon>Sordariomycetes</taxon>
        <taxon>Hypocreomycetidae</taxon>
        <taxon>Microascales</taxon>
        <taxon>Microascaceae</taxon>
        <taxon>Scedosporium</taxon>
    </lineage>
</organism>
<dbReference type="Proteomes" id="UP000028545">
    <property type="component" value="Unassembled WGS sequence"/>
</dbReference>
<dbReference type="GeneID" id="27722310"/>
<dbReference type="Gene3D" id="2.120.10.80">
    <property type="entry name" value="Kelch-type beta propeller"/>
    <property type="match status" value="2"/>
</dbReference>